<keyword evidence="2" id="KW-1185">Reference proteome</keyword>
<sequence>MAVVIEDAKASPSAPPRRTTNRTRKVPSRLLPSPSPPPSRPSSYGSVSKAQKPAQQHAVSTPTQQTRSKKGGKASASPPPAQPAVDALSVKSKSTSNIFTSKENLTPKDEEDQGEELGLGKRKRRPSTMYKPPSTLTSASSEVTTPSLHVSRPKKKSISPCPEGAGTEIAEASESPLAQHARRTANAGGKGKPRTARVSSGSARKIINSLEPVSEKEKESAANNNSQGAAYESDGGVGVQDVPDSDAEFEDGFDGHVGHARLATRPGQRATFRKGSDSKVGAELPPPPLLPRGAVASIEVPADLLQPTTFTKGGHVSQSPESASSKRMRLGLKASGQRFGEPLSPETPLAKKGHNAHLDSKKRLPASLHSLLGHTRTKSAPNFERSDACVMFATKSVRSPFGVSSLHHTSAPPTNLEDSENEDEEDDFHKAMLDGVEFDTFDGPRSEGAKGSLWNGKQGNSSSGNVSDDAEAEDTPATTPRSPQSGCELPIASALDLERAENRRGKESNGFADISAKTSEKSRSRSHPPARSRDSVFAHALPTSVVSHDRPNQHAGSLTLSLPYSPDEVAESGSPRLGGADSQASILDERFSTPIVERRHHIRVDNQSLCANGVPDSIKLESSEGLGISQSSTTNPLLGLSSRLDIGSPLLSPSHALGQVSQPPSPFVMGIGADVGADLDHPVPLLLPPSQPIPAPGPTTTGVVSHHEDKDAVARRLEFKVEEDQNLEGATKATQISSRHISFNMRKPVSSSTWSSQPGAGTGSKSGGPGDGASSVLDKLASKGVEPWTRDVAQSLRDDGSDPWIERTSTPDMSSAMTSPFRDTDCEVEGENDGENLLFGPPETVGLQELDQAWGGDGDSAEDEILAFSKEAAAKATPIPTVCSSVTPPSSVSPTPPPAPGSLDLKSKRGPEQQEVVTTKRKAKITRLDHVDVTGTRRF</sequence>
<organism evidence="1 2">
    <name type="scientific">Violaceomyces palustris</name>
    <dbReference type="NCBI Taxonomy" id="1673888"/>
    <lineage>
        <taxon>Eukaryota</taxon>
        <taxon>Fungi</taxon>
        <taxon>Dikarya</taxon>
        <taxon>Basidiomycota</taxon>
        <taxon>Ustilaginomycotina</taxon>
        <taxon>Ustilaginomycetes</taxon>
        <taxon>Violaceomycetales</taxon>
        <taxon>Violaceomycetaceae</taxon>
        <taxon>Violaceomyces</taxon>
    </lineage>
</organism>
<protein>
    <submittedName>
        <fullName evidence="1">Uncharacterized protein</fullName>
    </submittedName>
</protein>
<evidence type="ECO:0000313" key="2">
    <source>
        <dbReference type="Proteomes" id="UP000245626"/>
    </source>
</evidence>
<evidence type="ECO:0000313" key="1">
    <source>
        <dbReference type="EMBL" id="PWN50478.1"/>
    </source>
</evidence>
<reference evidence="1 2" key="1">
    <citation type="journal article" date="2018" name="Mol. Biol. Evol.">
        <title>Broad Genomic Sampling Reveals a Smut Pathogenic Ancestry of the Fungal Clade Ustilaginomycotina.</title>
        <authorList>
            <person name="Kijpornyongpan T."/>
            <person name="Mondo S.J."/>
            <person name="Barry K."/>
            <person name="Sandor L."/>
            <person name="Lee J."/>
            <person name="Lipzen A."/>
            <person name="Pangilinan J."/>
            <person name="LaButti K."/>
            <person name="Hainaut M."/>
            <person name="Henrissat B."/>
            <person name="Grigoriev I.V."/>
            <person name="Spatafora J.W."/>
            <person name="Aime M.C."/>
        </authorList>
    </citation>
    <scope>NUCLEOTIDE SEQUENCE [LARGE SCALE GENOMIC DNA]</scope>
    <source>
        <strain evidence="1 2">SA 807</strain>
    </source>
</reference>
<gene>
    <name evidence="1" type="ORF">IE53DRAFT_368868</name>
</gene>
<name>A0ACD0NXA5_9BASI</name>
<accession>A0ACD0NXA5</accession>
<dbReference type="EMBL" id="KZ819927">
    <property type="protein sequence ID" value="PWN50478.1"/>
    <property type="molecule type" value="Genomic_DNA"/>
</dbReference>
<proteinExistence type="predicted"/>
<dbReference type="Proteomes" id="UP000245626">
    <property type="component" value="Unassembled WGS sequence"/>
</dbReference>